<reference evidence="2" key="1">
    <citation type="submission" date="2019-08" db="EMBL/GenBank/DDBJ databases">
        <authorList>
            <person name="Kucharzyk K."/>
            <person name="Murdoch R.W."/>
            <person name="Higgins S."/>
            <person name="Loffler F."/>
        </authorList>
    </citation>
    <scope>NUCLEOTIDE SEQUENCE</scope>
</reference>
<accession>A0A644TH17</accession>
<keyword evidence="1" id="KW-0175">Coiled coil</keyword>
<sequence length="270" mass="30920">MIKKTLLSVTTTCLLLTSTPYSVNATGIPTVDVAAIVQQVMAYQQMLQDYAMQIQQYENMVTQLQQQVRMVEMQTTNLKNLGSFNWDNLGSIIKQQKRIMNNVGGISYDLGNISNKFENTYKDFNGYENDFSNATNEKQRNKIYSDKYKEITELNQNTLNGTFQKLENSYNQIDREDQILDNLKSRSESAEGNLQVLQASNDLLTFQIDEIRKLKTTVMDQSNAMTNYMAMQNNEKILQQSKNEALQERDSNSGYKKADDISIFKLPGGR</sequence>
<feature type="coiled-coil region" evidence="1">
    <location>
        <begin position="40"/>
        <end position="74"/>
    </location>
</feature>
<organism evidence="2">
    <name type="scientific">bioreactor metagenome</name>
    <dbReference type="NCBI Taxonomy" id="1076179"/>
    <lineage>
        <taxon>unclassified sequences</taxon>
        <taxon>metagenomes</taxon>
        <taxon>ecological metagenomes</taxon>
    </lineage>
</organism>
<name>A0A644TH17_9ZZZZ</name>
<dbReference type="AlphaFoldDB" id="A0A644TH17"/>
<proteinExistence type="predicted"/>
<dbReference type="Pfam" id="PF07996">
    <property type="entry name" value="T4SS"/>
    <property type="match status" value="1"/>
</dbReference>
<dbReference type="InterPro" id="IPR014158">
    <property type="entry name" value="T4SS_VirB5"/>
</dbReference>
<dbReference type="NCBIfam" id="TIGR02780">
    <property type="entry name" value="TrbJ_Ti"/>
    <property type="match status" value="1"/>
</dbReference>
<dbReference type="EMBL" id="VSSQ01000031">
    <property type="protein sequence ID" value="MPL66256.1"/>
    <property type="molecule type" value="Genomic_DNA"/>
</dbReference>
<gene>
    <name evidence="2" type="ORF">SDC9_11925</name>
</gene>
<dbReference type="InterPro" id="IPR014147">
    <property type="entry name" value="T4SS_TrbJ"/>
</dbReference>
<comment type="caution">
    <text evidence="2">The sequence shown here is derived from an EMBL/GenBank/DDBJ whole genome shotgun (WGS) entry which is preliminary data.</text>
</comment>
<protein>
    <recommendedName>
        <fullName evidence="3">P-type conjugative transfer protein TrbJ</fullName>
    </recommendedName>
</protein>
<evidence type="ECO:0008006" key="3">
    <source>
        <dbReference type="Google" id="ProtNLM"/>
    </source>
</evidence>
<evidence type="ECO:0000256" key="1">
    <source>
        <dbReference type="SAM" id="Coils"/>
    </source>
</evidence>
<evidence type="ECO:0000313" key="2">
    <source>
        <dbReference type="EMBL" id="MPL66256.1"/>
    </source>
</evidence>
<feature type="coiled-coil region" evidence="1">
    <location>
        <begin position="166"/>
        <end position="200"/>
    </location>
</feature>